<evidence type="ECO:0000313" key="2">
    <source>
        <dbReference type="EMBL" id="GAY77967.1"/>
    </source>
</evidence>
<comment type="caution">
    <text evidence="2">The sequence shown here is derived from an EMBL/GenBank/DDBJ whole genome shotgun (WGS) entry which is preliminary data.</text>
</comment>
<evidence type="ECO:0000256" key="1">
    <source>
        <dbReference type="SAM" id="MobiDB-lite"/>
    </source>
</evidence>
<reference evidence="2 3" key="1">
    <citation type="submission" date="2017-11" db="EMBL/GenBank/DDBJ databases">
        <title>Draft Genome Sequence of Sporolactobacillus inulinus NBRC 111894 Isolated from Koso, a Japanese Sugar-Vegetable Fermented Beverage.</title>
        <authorList>
            <person name="Chiou T.Y."/>
            <person name="Oshima K."/>
            <person name="Suda W."/>
            <person name="Hattori M."/>
            <person name="Takahashi T."/>
        </authorList>
    </citation>
    <scope>NUCLEOTIDE SEQUENCE [LARGE SCALE GENOMIC DNA]</scope>
    <source>
        <strain evidence="2 3">NBRC111894</strain>
    </source>
</reference>
<evidence type="ECO:0000313" key="3">
    <source>
        <dbReference type="Proteomes" id="UP000319716"/>
    </source>
</evidence>
<name>A0A4Y1ZFP4_9BACL</name>
<feature type="region of interest" description="Disordered" evidence="1">
    <location>
        <begin position="33"/>
        <end position="57"/>
    </location>
</feature>
<proteinExistence type="predicted"/>
<gene>
    <name evidence="2" type="ORF">NBRC111894_3521</name>
</gene>
<dbReference type="RefSeq" id="WP_262393172.1">
    <property type="nucleotide sequence ID" value="NZ_BEXB01000036.1"/>
</dbReference>
<organism evidence="2 3">
    <name type="scientific">Sporolactobacillus inulinus</name>
    <dbReference type="NCBI Taxonomy" id="2078"/>
    <lineage>
        <taxon>Bacteria</taxon>
        <taxon>Bacillati</taxon>
        <taxon>Bacillota</taxon>
        <taxon>Bacilli</taxon>
        <taxon>Bacillales</taxon>
        <taxon>Sporolactobacillaceae</taxon>
        <taxon>Sporolactobacillus</taxon>
    </lineage>
</organism>
<protein>
    <submittedName>
        <fullName evidence="2">Uncharacterized protein</fullName>
    </submittedName>
</protein>
<sequence length="70" mass="8237">MQDKKGENEKMATELETRDHDFTISVDAIRKLESMTPKHFPQTGTKSLNDMSPEERDHHLARIRKVWSEK</sequence>
<dbReference type="AlphaFoldDB" id="A0A4Y1ZFP4"/>
<dbReference type="EMBL" id="BEXB01000036">
    <property type="protein sequence ID" value="GAY77967.1"/>
    <property type="molecule type" value="Genomic_DNA"/>
</dbReference>
<accession>A0A4Y1ZFP4</accession>
<dbReference type="Proteomes" id="UP000319716">
    <property type="component" value="Unassembled WGS sequence"/>
</dbReference>